<protein>
    <recommendedName>
        <fullName evidence="2">Ribosomal protein L14e domain-containing protein</fullName>
    </recommendedName>
</protein>
<proteinExistence type="predicted"/>
<accession>X1G0J7</accession>
<sequence>RRRVNYKHIEPIADTIEIKKGASHENVEIAIKKAKLEKKMKETVSIPTK</sequence>
<dbReference type="Gene3D" id="2.30.30.30">
    <property type="match status" value="1"/>
</dbReference>
<comment type="caution">
    <text evidence="1">The sequence shown here is derived from an EMBL/GenBank/DDBJ whole genome shotgun (WGS) entry which is preliminary data.</text>
</comment>
<reference evidence="1" key="1">
    <citation type="journal article" date="2014" name="Front. Microbiol.">
        <title>High frequency of phylogenetically diverse reductive dehalogenase-homologous genes in deep subseafloor sedimentary metagenomes.</title>
        <authorList>
            <person name="Kawai M."/>
            <person name="Futagami T."/>
            <person name="Toyoda A."/>
            <person name="Takaki Y."/>
            <person name="Nishi S."/>
            <person name="Hori S."/>
            <person name="Arai W."/>
            <person name="Tsubouchi T."/>
            <person name="Morono Y."/>
            <person name="Uchiyama I."/>
            <person name="Ito T."/>
            <person name="Fujiyama A."/>
            <person name="Inagaki F."/>
            <person name="Takami H."/>
        </authorList>
    </citation>
    <scope>NUCLEOTIDE SEQUENCE</scope>
    <source>
        <strain evidence="1">Expedition CK06-06</strain>
    </source>
</reference>
<evidence type="ECO:0000313" key="1">
    <source>
        <dbReference type="EMBL" id="GAH26523.1"/>
    </source>
</evidence>
<dbReference type="InterPro" id="IPR014722">
    <property type="entry name" value="Rib_uL2_dom2"/>
</dbReference>
<feature type="non-terminal residue" evidence="1">
    <location>
        <position position="1"/>
    </location>
</feature>
<evidence type="ECO:0008006" key="2">
    <source>
        <dbReference type="Google" id="ProtNLM"/>
    </source>
</evidence>
<dbReference type="EMBL" id="BARU01005088">
    <property type="protein sequence ID" value="GAH26523.1"/>
    <property type="molecule type" value="Genomic_DNA"/>
</dbReference>
<name>X1G0J7_9ZZZZ</name>
<dbReference type="AlphaFoldDB" id="X1G0J7"/>
<organism evidence="1">
    <name type="scientific">marine sediment metagenome</name>
    <dbReference type="NCBI Taxonomy" id="412755"/>
    <lineage>
        <taxon>unclassified sequences</taxon>
        <taxon>metagenomes</taxon>
        <taxon>ecological metagenomes</taxon>
    </lineage>
</organism>
<gene>
    <name evidence="1" type="ORF">S03H2_09786</name>
</gene>